<evidence type="ECO:0000313" key="2">
    <source>
        <dbReference type="EMBL" id="GFE07725.1"/>
    </source>
</evidence>
<evidence type="ECO:0000256" key="1">
    <source>
        <dbReference type="SAM" id="MobiDB-lite"/>
    </source>
</evidence>
<name>A0A640SDS1_9ACTN</name>
<dbReference type="Proteomes" id="UP000435837">
    <property type="component" value="Unassembled WGS sequence"/>
</dbReference>
<dbReference type="AlphaFoldDB" id="A0A640SDS1"/>
<proteinExistence type="predicted"/>
<dbReference type="EMBL" id="BLIN01000005">
    <property type="protein sequence ID" value="GFE07725.1"/>
    <property type="molecule type" value="Genomic_DNA"/>
</dbReference>
<feature type="compositionally biased region" description="Basic and acidic residues" evidence="1">
    <location>
        <begin position="53"/>
        <end position="73"/>
    </location>
</feature>
<evidence type="ECO:0000313" key="3">
    <source>
        <dbReference type="Proteomes" id="UP000435837"/>
    </source>
</evidence>
<protein>
    <submittedName>
        <fullName evidence="2">Uncharacterized protein</fullName>
    </submittedName>
</protein>
<organism evidence="2 3">
    <name type="scientific">Streptomyces caniferus</name>
    <dbReference type="NCBI Taxonomy" id="285557"/>
    <lineage>
        <taxon>Bacteria</taxon>
        <taxon>Bacillati</taxon>
        <taxon>Actinomycetota</taxon>
        <taxon>Actinomycetes</taxon>
        <taxon>Kitasatosporales</taxon>
        <taxon>Streptomycetaceae</taxon>
        <taxon>Streptomyces</taxon>
    </lineage>
</organism>
<reference evidence="2 3" key="1">
    <citation type="submission" date="2019-12" db="EMBL/GenBank/DDBJ databases">
        <title>Whole genome shotgun sequence of Streptomyces caniferus NBRC 15389.</title>
        <authorList>
            <person name="Ichikawa N."/>
            <person name="Kimura A."/>
            <person name="Kitahashi Y."/>
            <person name="Komaki H."/>
            <person name="Tamura T."/>
        </authorList>
    </citation>
    <scope>NUCLEOTIDE SEQUENCE [LARGE SCALE GENOMIC DNA]</scope>
    <source>
        <strain evidence="2 3">NBRC 15389</strain>
    </source>
</reference>
<feature type="region of interest" description="Disordered" evidence="1">
    <location>
        <begin position="16"/>
        <end position="103"/>
    </location>
</feature>
<gene>
    <name evidence="2" type="ORF">Scani_39930</name>
</gene>
<comment type="caution">
    <text evidence="2">The sequence shown here is derived from an EMBL/GenBank/DDBJ whole genome shotgun (WGS) entry which is preliminary data.</text>
</comment>
<feature type="compositionally biased region" description="Basic residues" evidence="1">
    <location>
        <begin position="94"/>
        <end position="103"/>
    </location>
</feature>
<accession>A0A640SDS1</accession>
<sequence>MAGTWHDALFVNADAWGAKSTETPARTGSAFAEGHPPAQPASRSSVVKGNGTDLRKRDSPHAPVPDDHVRSECARTAAVAVKTPHSRQAQAACRLRRVRRKAA</sequence>